<keyword evidence="2" id="KW-0238">DNA-binding</keyword>
<sequence length="227" mass="26427">MTRASDLLSYKNKKDIVLLSNYNNTKKEKIQKNEYLKVLDDFSCLAKFLDCRDWESHLRKVLCRLGYKTYLLSIGGFTTNEPSNRIITTYPLDWLKCYEDENFILIDPIVKHCRRHFMPLFWGGARRRARGRSKEFWRARERYGLSQGVSIPLRCREVLGSFNVAHPVDSNEEFDDEVNVTFGVLFMLVPFLLEGSQRHLKAPGEQSCSLTMRETEVLKWSGAGKTT</sequence>
<evidence type="ECO:0000259" key="4">
    <source>
        <dbReference type="Pfam" id="PF03472"/>
    </source>
</evidence>
<dbReference type="InterPro" id="IPR005143">
    <property type="entry name" value="TF_LuxR_autoind-bd_dom"/>
</dbReference>
<dbReference type="InterPro" id="IPR036693">
    <property type="entry name" value="TF_LuxR_autoind-bd_dom_sf"/>
</dbReference>
<evidence type="ECO:0000313" key="5">
    <source>
        <dbReference type="EMBL" id="MFA0938886.1"/>
    </source>
</evidence>
<evidence type="ECO:0000256" key="2">
    <source>
        <dbReference type="ARBA" id="ARBA00023125"/>
    </source>
</evidence>
<proteinExistence type="predicted"/>
<evidence type="ECO:0000256" key="3">
    <source>
        <dbReference type="ARBA" id="ARBA00023163"/>
    </source>
</evidence>
<dbReference type="Gene3D" id="3.30.450.80">
    <property type="entry name" value="Transcription factor LuxR-like, autoinducer-binding domain"/>
    <property type="match status" value="1"/>
</dbReference>
<comment type="caution">
    <text evidence="5">The sequence shown here is derived from an EMBL/GenBank/DDBJ whole genome shotgun (WGS) entry which is preliminary data.</text>
</comment>
<dbReference type="Pfam" id="PF03472">
    <property type="entry name" value="Autoind_bind"/>
    <property type="match status" value="1"/>
</dbReference>
<dbReference type="RefSeq" id="WP_235662521.1">
    <property type="nucleotide sequence ID" value="NZ_JBGMSS010000006.1"/>
</dbReference>
<evidence type="ECO:0000256" key="1">
    <source>
        <dbReference type="ARBA" id="ARBA00023015"/>
    </source>
</evidence>
<evidence type="ECO:0000313" key="6">
    <source>
        <dbReference type="Proteomes" id="UP001569512"/>
    </source>
</evidence>
<feature type="domain" description="Transcription factor LuxR-like autoinducer-binding" evidence="4">
    <location>
        <begin position="53"/>
        <end position="174"/>
    </location>
</feature>
<dbReference type="Proteomes" id="UP001569512">
    <property type="component" value="Unassembled WGS sequence"/>
</dbReference>
<protein>
    <submittedName>
        <fullName evidence="5">Autoinducer binding domain-containing protein</fullName>
    </submittedName>
</protein>
<dbReference type="EMBL" id="JBGMSU010000006">
    <property type="protein sequence ID" value="MFA0938886.1"/>
    <property type="molecule type" value="Genomic_DNA"/>
</dbReference>
<reference evidence="5 6" key="1">
    <citation type="submission" date="2024-06" db="EMBL/GenBank/DDBJ databases">
        <title>Genome sequences for Pseudomonas syringae strains with characterized LPS.</title>
        <authorList>
            <person name="Baltrus D.A."/>
            <person name="Krings L."/>
        </authorList>
    </citation>
    <scope>NUCLEOTIDE SEQUENCE [LARGE SCALE GENOMIC DNA]</scope>
    <source>
        <strain evidence="5 6">NCPPB2708</strain>
    </source>
</reference>
<dbReference type="SUPFAM" id="SSF75516">
    <property type="entry name" value="Pheromone-binding domain of LuxR-like quorum-sensing transcription factors"/>
    <property type="match status" value="1"/>
</dbReference>
<organism evidence="5 6">
    <name type="scientific">Pseudomonas tremae</name>
    <dbReference type="NCBI Taxonomy" id="200454"/>
    <lineage>
        <taxon>Bacteria</taxon>
        <taxon>Pseudomonadati</taxon>
        <taxon>Pseudomonadota</taxon>
        <taxon>Gammaproteobacteria</taxon>
        <taxon>Pseudomonadales</taxon>
        <taxon>Pseudomonadaceae</taxon>
        <taxon>Pseudomonas</taxon>
    </lineage>
</organism>
<accession>A0ABV4PFU6</accession>
<keyword evidence="1" id="KW-0805">Transcription regulation</keyword>
<keyword evidence="6" id="KW-1185">Reference proteome</keyword>
<name>A0ABV4PFU6_9PSED</name>
<keyword evidence="3" id="KW-0804">Transcription</keyword>
<gene>
    <name evidence="5" type="ORF">ACDH53_15825</name>
</gene>